<evidence type="ECO:0000256" key="2">
    <source>
        <dbReference type="ARBA" id="ARBA00005005"/>
    </source>
</evidence>
<keyword evidence="5" id="KW-0560">Oxidoreductase</keyword>
<comment type="pathway">
    <text evidence="2">Lipid metabolism; fatty acid beta-oxidation.</text>
</comment>
<feature type="domain" description="3-hydroxyacyl-CoA dehydrogenase C-terminal" evidence="13">
    <location>
        <begin position="607"/>
        <end position="693"/>
    </location>
</feature>
<dbReference type="CDD" id="cd06558">
    <property type="entry name" value="crotonase-like"/>
    <property type="match status" value="1"/>
</dbReference>
<keyword evidence="3" id="KW-0276">Fatty acid metabolism</keyword>
<dbReference type="SUPFAM" id="SSF51735">
    <property type="entry name" value="NAD(P)-binding Rossmann-fold domains"/>
    <property type="match status" value="1"/>
</dbReference>
<evidence type="ECO:0000256" key="11">
    <source>
        <dbReference type="ARBA" id="ARBA00023268"/>
    </source>
</evidence>
<comment type="caution">
    <text evidence="15">The sequence shown here is derived from an EMBL/GenBank/DDBJ whole genome shotgun (WGS) entry which is preliminary data.</text>
</comment>
<keyword evidence="10" id="KW-0456">Lyase</keyword>
<dbReference type="InterPro" id="IPR029045">
    <property type="entry name" value="ClpP/crotonase-like_dom_sf"/>
</dbReference>
<sequence>MTSTVTLNRHGDIALLCIDNPPVNALSPAVVDGLIAAVDAFEADRDYKALLLYGEGRTFVAGGDITAFDLPDFSARPLNRMLNRLESLDRPVVASLHGTVLGGGLELALACHWRVAHPKTQFGFPEVKLGILPGSLGTQRLPRVVGIEMALDLISSGRPVDAVTAAKAGVVDELREESPLEAGLAFVEALLARGAGPRRISERNVPADSVPADFFDRALAQARRAKPFHPSARAIVLAVQASLRPFAEGEAEEAKLFEQLRTSPESKAMRHLFFAERQAARIPGLPKDVELRPVRSVGVLGAGTMGGGIAMNFANAGIPTTLVDTTQEALDRGLGIIRRNYEATAAKGRMTTEQVEQRMGLIHGAIVDGALADCDLVIEAVFENMDLKKKVCARLGALCRPGAIIATNTSTLDVDVLAEATGRPADVVGMHFFSPANVMRLLEVVRGAKTAPEVLATVMQLARTIRKVAVVSGVCYGFIGNRMAEVYMREAEFLMMEGASPAQIDGAVEALGMAMGPCRMLDMAGIDVGAKTVIEYGKTGGLPPDDSYRAVVRRMFELGRFGQKTGAGYYRYDGRKPVADPETARIAKELAAQHGIAQRSDIGAEEIVERLMYPLINEGARILEEGIAYRPGDIDMVWTAGYGFPDHQGGPIYLADTIGLPVIAERLAHYAKARGNAFGYWTVSPLLASLAAQNKRLSDWTPA</sequence>
<dbReference type="RefSeq" id="WP_340355710.1">
    <property type="nucleotide sequence ID" value="NZ_JBBKZU010000002.1"/>
</dbReference>
<name>A0ABU8V9Y6_9BURK</name>
<protein>
    <submittedName>
        <fullName evidence="15">3-hydroxyacyl-CoA dehydrogenase NAD-binding domain-containing protein</fullName>
    </submittedName>
</protein>
<evidence type="ECO:0000259" key="14">
    <source>
        <dbReference type="Pfam" id="PF02737"/>
    </source>
</evidence>
<keyword evidence="4" id="KW-0442">Lipid degradation</keyword>
<evidence type="ECO:0000256" key="1">
    <source>
        <dbReference type="ARBA" id="ARBA00004275"/>
    </source>
</evidence>
<dbReference type="InterPro" id="IPR008927">
    <property type="entry name" value="6-PGluconate_DH-like_C_sf"/>
</dbReference>
<dbReference type="PANTHER" id="PTHR23309">
    <property type="entry name" value="3-HYDROXYACYL-COA DEHYROGENASE"/>
    <property type="match status" value="1"/>
</dbReference>
<comment type="subcellular location">
    <subcellularLocation>
        <location evidence="1">Peroxisome</location>
    </subcellularLocation>
</comment>
<dbReference type="InterPro" id="IPR001753">
    <property type="entry name" value="Enoyl-CoA_hydra/iso"/>
</dbReference>
<evidence type="ECO:0000256" key="12">
    <source>
        <dbReference type="ARBA" id="ARBA00049556"/>
    </source>
</evidence>
<evidence type="ECO:0000256" key="10">
    <source>
        <dbReference type="ARBA" id="ARBA00023239"/>
    </source>
</evidence>
<dbReference type="Proteomes" id="UP001365846">
    <property type="component" value="Unassembled WGS sequence"/>
</dbReference>
<evidence type="ECO:0000256" key="8">
    <source>
        <dbReference type="ARBA" id="ARBA00023140"/>
    </source>
</evidence>
<organism evidence="15 16">
    <name type="scientific">Variovorax ureilyticus</name>
    <dbReference type="NCBI Taxonomy" id="1836198"/>
    <lineage>
        <taxon>Bacteria</taxon>
        <taxon>Pseudomonadati</taxon>
        <taxon>Pseudomonadota</taxon>
        <taxon>Betaproteobacteria</taxon>
        <taxon>Burkholderiales</taxon>
        <taxon>Comamonadaceae</taxon>
        <taxon>Variovorax</taxon>
    </lineage>
</organism>
<reference evidence="15 16" key="1">
    <citation type="submission" date="2024-03" db="EMBL/GenBank/DDBJ databases">
        <title>Novel species of the genus Variovorax.</title>
        <authorList>
            <person name="Liu Q."/>
            <person name="Xin Y.-H."/>
        </authorList>
    </citation>
    <scope>NUCLEOTIDE SEQUENCE [LARGE SCALE GENOMIC DNA]</scope>
    <source>
        <strain evidence="15 16">KACC 18899</strain>
    </source>
</reference>
<accession>A0ABU8V9Y6</accession>
<evidence type="ECO:0000256" key="7">
    <source>
        <dbReference type="ARBA" id="ARBA00023098"/>
    </source>
</evidence>
<dbReference type="Pfam" id="PF00378">
    <property type="entry name" value="ECH_1"/>
    <property type="match status" value="1"/>
</dbReference>
<dbReference type="EMBL" id="JBBKZU010000002">
    <property type="protein sequence ID" value="MEJ8810385.1"/>
    <property type="molecule type" value="Genomic_DNA"/>
</dbReference>
<evidence type="ECO:0000313" key="15">
    <source>
        <dbReference type="EMBL" id="MEJ8810385.1"/>
    </source>
</evidence>
<proteinExistence type="predicted"/>
<dbReference type="Gene3D" id="3.90.226.10">
    <property type="entry name" value="2-enoyl-CoA Hydratase, Chain A, domain 1"/>
    <property type="match status" value="1"/>
</dbReference>
<feature type="domain" description="3-hydroxyacyl-CoA dehydrogenase NAD binding" evidence="14">
    <location>
        <begin position="297"/>
        <end position="472"/>
    </location>
</feature>
<keyword evidence="6" id="KW-0520">NAD</keyword>
<dbReference type="Pfam" id="PF02737">
    <property type="entry name" value="3HCDH_N"/>
    <property type="match status" value="1"/>
</dbReference>
<feature type="domain" description="3-hydroxyacyl-CoA dehydrogenase C-terminal" evidence="13">
    <location>
        <begin position="477"/>
        <end position="572"/>
    </location>
</feature>
<keyword evidence="11" id="KW-0511">Multifunctional enzyme</keyword>
<evidence type="ECO:0000313" key="16">
    <source>
        <dbReference type="Proteomes" id="UP001365846"/>
    </source>
</evidence>
<comment type="catalytic activity">
    <reaction evidence="12">
        <text>a (3S)-3-hydroxyacyl-CoA + NAD(+) = a 3-oxoacyl-CoA + NADH + H(+)</text>
        <dbReference type="Rhea" id="RHEA:22432"/>
        <dbReference type="ChEBI" id="CHEBI:15378"/>
        <dbReference type="ChEBI" id="CHEBI:57318"/>
        <dbReference type="ChEBI" id="CHEBI:57540"/>
        <dbReference type="ChEBI" id="CHEBI:57945"/>
        <dbReference type="ChEBI" id="CHEBI:90726"/>
        <dbReference type="EC" id="1.1.1.35"/>
    </reaction>
</comment>
<keyword evidence="8" id="KW-0576">Peroxisome</keyword>
<evidence type="ECO:0000256" key="5">
    <source>
        <dbReference type="ARBA" id="ARBA00023002"/>
    </source>
</evidence>
<evidence type="ECO:0000259" key="13">
    <source>
        <dbReference type="Pfam" id="PF00725"/>
    </source>
</evidence>
<dbReference type="SUPFAM" id="SSF52096">
    <property type="entry name" value="ClpP/crotonase"/>
    <property type="match status" value="1"/>
</dbReference>
<dbReference type="Gene3D" id="1.10.1040.50">
    <property type="match status" value="1"/>
</dbReference>
<dbReference type="Pfam" id="PF00725">
    <property type="entry name" value="3HCDH"/>
    <property type="match status" value="2"/>
</dbReference>
<dbReference type="InterPro" id="IPR036291">
    <property type="entry name" value="NAD(P)-bd_dom_sf"/>
</dbReference>
<evidence type="ECO:0000256" key="9">
    <source>
        <dbReference type="ARBA" id="ARBA00023235"/>
    </source>
</evidence>
<evidence type="ECO:0000256" key="4">
    <source>
        <dbReference type="ARBA" id="ARBA00022963"/>
    </source>
</evidence>
<evidence type="ECO:0000256" key="6">
    <source>
        <dbReference type="ARBA" id="ARBA00023027"/>
    </source>
</evidence>
<dbReference type="Gene3D" id="3.40.50.720">
    <property type="entry name" value="NAD(P)-binding Rossmann-like Domain"/>
    <property type="match status" value="1"/>
</dbReference>
<keyword evidence="9" id="KW-0413">Isomerase</keyword>
<evidence type="ECO:0000256" key="3">
    <source>
        <dbReference type="ARBA" id="ARBA00022832"/>
    </source>
</evidence>
<dbReference type="InterPro" id="IPR006176">
    <property type="entry name" value="3-OHacyl-CoA_DH_NAD-bd"/>
</dbReference>
<dbReference type="InterPro" id="IPR006108">
    <property type="entry name" value="3HC_DH_C"/>
</dbReference>
<gene>
    <name evidence="15" type="ORF">WKW77_04850</name>
</gene>
<keyword evidence="7" id="KW-0443">Lipid metabolism</keyword>
<keyword evidence="16" id="KW-1185">Reference proteome</keyword>
<dbReference type="SUPFAM" id="SSF48179">
    <property type="entry name" value="6-phosphogluconate dehydrogenase C-terminal domain-like"/>
    <property type="match status" value="2"/>
</dbReference>